<dbReference type="Proteomes" id="UP001347796">
    <property type="component" value="Unassembled WGS sequence"/>
</dbReference>
<accession>A0AAN8PKV3</accession>
<comment type="caution">
    <text evidence="12">The sequence shown here is derived from an EMBL/GenBank/DDBJ whole genome shotgun (WGS) entry which is preliminary data.</text>
</comment>
<dbReference type="GO" id="GO:0035498">
    <property type="term" value="P:carnosine metabolic process"/>
    <property type="evidence" value="ECO:0007669"/>
    <property type="project" value="TreeGrafter"/>
</dbReference>
<keyword evidence="6" id="KW-0963">Cytoplasm</keyword>
<dbReference type="PANTHER" id="PTHR12303:SF6">
    <property type="entry name" value="CARNOSINE N-METHYLTRANSFERASE"/>
    <property type="match status" value="1"/>
</dbReference>
<gene>
    <name evidence="12" type="ORF">SNE40_013229</name>
</gene>
<dbReference type="PANTHER" id="PTHR12303">
    <property type="entry name" value="CARNOSINE N-METHYLTRANSFERASE"/>
    <property type="match status" value="1"/>
</dbReference>
<comment type="subcellular location">
    <subcellularLocation>
        <location evidence="2">Cytoplasm</location>
        <location evidence="2">Cytosol</location>
    </subcellularLocation>
    <subcellularLocation>
        <location evidence="1">Nucleus</location>
    </subcellularLocation>
</comment>
<name>A0AAN8PKV3_PATCE</name>
<dbReference type="SUPFAM" id="SSF53335">
    <property type="entry name" value="S-adenosyl-L-methionine-dependent methyltransferases"/>
    <property type="match status" value="1"/>
</dbReference>
<dbReference type="GO" id="GO:0030735">
    <property type="term" value="F:carnosine N-methyltransferase activity"/>
    <property type="evidence" value="ECO:0007669"/>
    <property type="project" value="UniProtKB-EC"/>
</dbReference>
<evidence type="ECO:0000256" key="3">
    <source>
        <dbReference type="ARBA" id="ARBA00010086"/>
    </source>
</evidence>
<dbReference type="AlphaFoldDB" id="A0AAN8PKV3"/>
<dbReference type="EC" id="2.1.1.22" evidence="4"/>
<proteinExistence type="inferred from homology"/>
<dbReference type="Pfam" id="PF07942">
    <property type="entry name" value="CARME"/>
    <property type="match status" value="1"/>
</dbReference>
<protein>
    <recommendedName>
        <fullName evidence="5">Carnosine N-methyltransferase</fullName>
        <ecNumber evidence="4">2.1.1.22</ecNumber>
    </recommendedName>
</protein>
<evidence type="ECO:0000256" key="2">
    <source>
        <dbReference type="ARBA" id="ARBA00004514"/>
    </source>
</evidence>
<evidence type="ECO:0000256" key="4">
    <source>
        <dbReference type="ARBA" id="ARBA00012003"/>
    </source>
</evidence>
<comment type="function">
    <text evidence="11">N-methyltransferase that catalyzes the formation of anserine (beta-alanyl-N(Pi)-methyl-L-histidine) from carnosine. Anserine, a methylated derivative of carnosine (beta-alanyl-L-histidine), is an abundant constituent of vertebrate skeletal muscles. Also methylates other L-histidine-containing di- and tripeptides such as Gly-Gly-His, Gly-His and homocarnosine (GABA-His).</text>
</comment>
<keyword evidence="9" id="KW-0949">S-adenosyl-L-methionine</keyword>
<evidence type="ECO:0000256" key="11">
    <source>
        <dbReference type="ARBA" id="ARBA00054322"/>
    </source>
</evidence>
<evidence type="ECO:0000256" key="10">
    <source>
        <dbReference type="ARBA" id="ARBA00023242"/>
    </source>
</evidence>
<evidence type="ECO:0000256" key="1">
    <source>
        <dbReference type="ARBA" id="ARBA00004123"/>
    </source>
</evidence>
<sequence>MDTKNEHITEDEEERRHFIRVLNSFRGYRNNSYKRVKQAEKYYEALPEHHKAMIPYFKDHLETVKTCVDHNAEVVNILIKDADVMFENQSKLIENDTLKNTIPSLQDISKVKTTLRQFVRDWSVVGQEERNACYIPVIQAIEKYFPASECDPSKINILVPGSGLGRLAYDIAQRGYTCQGNEWSLFMLIASNFILNKCCDKNSFIIYPWIHEWTNNKSHDHQTSAVKFPDVCPSEGPSLTNFSMAAGDFLEVYATNDVFDCVASVFFIDTAHNIIAYIEKIYNIIKPGGYWINLGPLLYHFADSAVESSVELSYEEVRQVILDFGFVFEKEETDVRTTYIQNPQSMIRYEYDSVFFVVHKPSLP</sequence>
<dbReference type="GO" id="GO:0032259">
    <property type="term" value="P:methylation"/>
    <property type="evidence" value="ECO:0007669"/>
    <property type="project" value="UniProtKB-KW"/>
</dbReference>
<evidence type="ECO:0000256" key="6">
    <source>
        <dbReference type="ARBA" id="ARBA00022490"/>
    </source>
</evidence>
<evidence type="ECO:0000313" key="13">
    <source>
        <dbReference type="Proteomes" id="UP001347796"/>
    </source>
</evidence>
<dbReference type="InterPro" id="IPR029063">
    <property type="entry name" value="SAM-dependent_MTases_sf"/>
</dbReference>
<evidence type="ECO:0000256" key="7">
    <source>
        <dbReference type="ARBA" id="ARBA00022603"/>
    </source>
</evidence>
<dbReference type="Gene3D" id="3.40.50.150">
    <property type="entry name" value="Vaccinia Virus protein VP39"/>
    <property type="match status" value="1"/>
</dbReference>
<dbReference type="InterPro" id="IPR012901">
    <property type="entry name" value="CARME"/>
</dbReference>
<evidence type="ECO:0000256" key="8">
    <source>
        <dbReference type="ARBA" id="ARBA00022679"/>
    </source>
</evidence>
<evidence type="ECO:0000313" key="12">
    <source>
        <dbReference type="EMBL" id="KAK6178439.1"/>
    </source>
</evidence>
<keyword evidence="8" id="KW-0808">Transferase</keyword>
<evidence type="ECO:0000256" key="5">
    <source>
        <dbReference type="ARBA" id="ARBA00015448"/>
    </source>
</evidence>
<organism evidence="12 13">
    <name type="scientific">Patella caerulea</name>
    <name type="common">Rayed Mediterranean limpet</name>
    <dbReference type="NCBI Taxonomy" id="87958"/>
    <lineage>
        <taxon>Eukaryota</taxon>
        <taxon>Metazoa</taxon>
        <taxon>Spiralia</taxon>
        <taxon>Lophotrochozoa</taxon>
        <taxon>Mollusca</taxon>
        <taxon>Gastropoda</taxon>
        <taxon>Patellogastropoda</taxon>
        <taxon>Patelloidea</taxon>
        <taxon>Patellidae</taxon>
        <taxon>Patella</taxon>
    </lineage>
</organism>
<keyword evidence="7" id="KW-0489">Methyltransferase</keyword>
<dbReference type="EMBL" id="JAZGQO010000009">
    <property type="protein sequence ID" value="KAK6178439.1"/>
    <property type="molecule type" value="Genomic_DNA"/>
</dbReference>
<dbReference type="SMART" id="SM01296">
    <property type="entry name" value="N2227"/>
    <property type="match status" value="1"/>
</dbReference>
<dbReference type="GO" id="GO:0005634">
    <property type="term" value="C:nucleus"/>
    <property type="evidence" value="ECO:0007669"/>
    <property type="project" value="UniProtKB-SubCell"/>
</dbReference>
<comment type="similarity">
    <text evidence="3">Belongs to the carnosine N-methyltransferase family.</text>
</comment>
<reference evidence="12 13" key="1">
    <citation type="submission" date="2024-01" db="EMBL/GenBank/DDBJ databases">
        <title>The genome of the rayed Mediterranean limpet Patella caerulea (Linnaeus, 1758).</title>
        <authorList>
            <person name="Anh-Thu Weber A."/>
            <person name="Halstead-Nussloch G."/>
        </authorList>
    </citation>
    <scope>NUCLEOTIDE SEQUENCE [LARGE SCALE GENOMIC DNA]</scope>
    <source>
        <strain evidence="12">AATW-2023a</strain>
        <tissue evidence="12">Whole specimen</tissue>
    </source>
</reference>
<keyword evidence="10" id="KW-0539">Nucleus</keyword>
<keyword evidence="13" id="KW-1185">Reference proteome</keyword>
<evidence type="ECO:0000256" key="9">
    <source>
        <dbReference type="ARBA" id="ARBA00022691"/>
    </source>
</evidence>
<dbReference type="FunFam" id="3.40.50.150:FF:000094">
    <property type="entry name" value="Carnosine N-methyltransferase 1"/>
    <property type="match status" value="1"/>
</dbReference>
<dbReference type="GO" id="GO:0005829">
    <property type="term" value="C:cytosol"/>
    <property type="evidence" value="ECO:0007669"/>
    <property type="project" value="UniProtKB-SubCell"/>
</dbReference>